<dbReference type="EMBL" id="FOVH01000019">
    <property type="protein sequence ID" value="SFP93857.1"/>
    <property type="molecule type" value="Genomic_DNA"/>
</dbReference>
<evidence type="ECO:0000256" key="3">
    <source>
        <dbReference type="SAM" id="Phobius"/>
    </source>
</evidence>
<feature type="transmembrane region" description="Helical" evidence="3">
    <location>
        <begin position="462"/>
        <end position="479"/>
    </location>
</feature>
<evidence type="ECO:0000256" key="1">
    <source>
        <dbReference type="PROSITE-ProRule" id="PRU00221"/>
    </source>
</evidence>
<dbReference type="PROSITE" id="PS50837">
    <property type="entry name" value="NACHT"/>
    <property type="match status" value="1"/>
</dbReference>
<dbReference type="InterPro" id="IPR015943">
    <property type="entry name" value="WD40/YVTN_repeat-like_dom_sf"/>
</dbReference>
<dbReference type="PROSITE" id="PS50294">
    <property type="entry name" value="WD_REPEATS_REGION"/>
    <property type="match status" value="1"/>
</dbReference>
<feature type="transmembrane region" description="Helical" evidence="3">
    <location>
        <begin position="491"/>
        <end position="516"/>
    </location>
</feature>
<feature type="repeat" description="WD" evidence="1">
    <location>
        <begin position="817"/>
        <end position="858"/>
    </location>
</feature>
<feature type="transmembrane region" description="Helical" evidence="3">
    <location>
        <begin position="609"/>
        <end position="628"/>
    </location>
</feature>
<dbReference type="InterPro" id="IPR007111">
    <property type="entry name" value="NACHT_NTPase"/>
</dbReference>
<dbReference type="PANTHER" id="PTHR19879:SF9">
    <property type="entry name" value="TRANSCRIPTION INITIATION FACTOR TFIID SUBUNIT 5"/>
    <property type="match status" value="1"/>
</dbReference>
<feature type="transmembrane region" description="Helical" evidence="3">
    <location>
        <begin position="536"/>
        <end position="553"/>
    </location>
</feature>
<dbReference type="SUPFAM" id="SSF50998">
    <property type="entry name" value="Quinoprotein alcohol dehydrogenase-like"/>
    <property type="match status" value="1"/>
</dbReference>
<feature type="region of interest" description="Disordered" evidence="2">
    <location>
        <begin position="685"/>
        <end position="714"/>
    </location>
</feature>
<keyword evidence="3" id="KW-0812">Transmembrane</keyword>
<keyword evidence="6" id="KW-1185">Reference proteome</keyword>
<evidence type="ECO:0000313" key="5">
    <source>
        <dbReference type="EMBL" id="SFP93857.1"/>
    </source>
</evidence>
<accession>A0A1I5UFP6</accession>
<dbReference type="InterPro" id="IPR027417">
    <property type="entry name" value="P-loop_NTPase"/>
</dbReference>
<dbReference type="SUPFAM" id="SSF52540">
    <property type="entry name" value="P-loop containing nucleoside triphosphate hydrolases"/>
    <property type="match status" value="1"/>
</dbReference>
<dbReference type="STRING" id="1993.SAMN04489713_119172"/>
<evidence type="ECO:0000256" key="2">
    <source>
        <dbReference type="SAM" id="MobiDB-lite"/>
    </source>
</evidence>
<dbReference type="SMART" id="SM00320">
    <property type="entry name" value="WD40"/>
    <property type="match status" value="6"/>
</dbReference>
<evidence type="ECO:0000313" key="6">
    <source>
        <dbReference type="Proteomes" id="UP000183413"/>
    </source>
</evidence>
<keyword evidence="3" id="KW-1133">Transmembrane helix</keyword>
<dbReference type="Gene3D" id="2.130.10.10">
    <property type="entry name" value="YVTN repeat-like/Quinoprotein amine dehydrogenase"/>
    <property type="match status" value="2"/>
</dbReference>
<gene>
    <name evidence="5" type="ORF">SAMN04489713_119172</name>
</gene>
<feature type="domain" description="NACHT" evidence="4">
    <location>
        <begin position="129"/>
        <end position="252"/>
    </location>
</feature>
<dbReference type="Pfam" id="PF05729">
    <property type="entry name" value="NACHT"/>
    <property type="match status" value="1"/>
</dbReference>
<dbReference type="Pfam" id="PF00400">
    <property type="entry name" value="WD40"/>
    <property type="match status" value="3"/>
</dbReference>
<proteinExistence type="predicted"/>
<feature type="compositionally biased region" description="Pro residues" evidence="2">
    <location>
        <begin position="693"/>
        <end position="706"/>
    </location>
</feature>
<organism evidence="5 6">
    <name type="scientific">Actinomadura madurae</name>
    <dbReference type="NCBI Taxonomy" id="1993"/>
    <lineage>
        <taxon>Bacteria</taxon>
        <taxon>Bacillati</taxon>
        <taxon>Actinomycetota</taxon>
        <taxon>Actinomycetes</taxon>
        <taxon>Streptosporangiales</taxon>
        <taxon>Thermomonosporaceae</taxon>
        <taxon>Actinomadura</taxon>
    </lineage>
</organism>
<dbReference type="Gene3D" id="3.40.50.300">
    <property type="entry name" value="P-loop containing nucleotide triphosphate hydrolases"/>
    <property type="match status" value="1"/>
</dbReference>
<keyword evidence="3" id="KW-0472">Membrane</keyword>
<evidence type="ECO:0000259" key="4">
    <source>
        <dbReference type="PROSITE" id="PS50837"/>
    </source>
</evidence>
<sequence>MGVLLALLGNMATNTVAVHGKGVPLVWGGLALATAVVVVGQVRQDGGLPSTLEETVRSLRETVRVQWREEERILGLANPSPMPVRWALTVEVERRDAAGRVNLGGPAVWTGSGDNIEDLVARFKELPSRRLVILGGPGAGKTTLAIQLLLHLADSRDDGPVPVLLSISGWDAVASPSFEEWLITRLEETYPWLREHAPSAGSSTARRLLRLGHVLPVLDGLDEAPGEMRPLIIRAINEAMSAGSRLIITSRTEEFMDAALASRSITGAAFVESEPLAPDDAARYLEATLSANPHPAWRRLLDEVRDGPSPLVEVLANPLGMWLLRTTYAEPDADPSPLLDRERFPTAETLRSHLFDRLIPALIDARPPAGRDDAALFRPRREHDPAPTRRWLGNLADLLDRSPATVRQVGARGIGTRDFAWWRLARTVLPGGTPGDLVKALGALVCALCVMAVGIVALDVQWFGGLTGGVLIAALANDMRDDERASRWTPLSMLGSLAWALGLAAVCLLGVILVRVGLHLVSHGTPGGLEGPLREGLSAGTLYGLALLVPLLTEDLSRWTQATARLEASTPVTSCRADRRITLTRFLIAVLLAGGVSGATAAFTGGTLAGTAVAAGLGIVGGAVFAFVTEKEATWLGYALVTARLARRRRLPLRLMPFLDDAHKLGLLRAVGPIFQFRHAEFHDHLSRRRPPPRPAPEPVRPPVRAPRPDGTLRPVRLRTFTTPRWLKDVAFSPDGRYLALFRDGATDLLDPSGAPVRRVRHGSRLWGIALQEGQIAFSPDGARFAVSGGGLGGRSPEYTRGRCRIFDTATGGEIARIVHDDWVQAVAFSPDGGRLATGSHYGTTKIWDATTGDELLVISNIGWVHSMAFSPDGTCLATGTSGVWPADPDHCPAEIWDATTGQALARLHTAPGRATVDGVNSVSFSPDGTVLAAGTHRATVLWDALTGAETLRIEEGARQLEFTPDGSMLLTSGPGLYTRLWDTSTGRKLVEISQSQYVSCAALSPDSALLVTASEMAREAQLWRLYPDADPA</sequence>
<dbReference type="InterPro" id="IPR011047">
    <property type="entry name" value="Quinoprotein_ADH-like_sf"/>
</dbReference>
<dbReference type="eggNOG" id="COG5635">
    <property type="taxonomic scope" value="Bacteria"/>
</dbReference>
<protein>
    <submittedName>
        <fullName evidence="5">WD domain-containing protein, G-beta repeat-containing protein</fullName>
    </submittedName>
</protein>
<dbReference type="PANTHER" id="PTHR19879">
    <property type="entry name" value="TRANSCRIPTION INITIATION FACTOR TFIID"/>
    <property type="match status" value="1"/>
</dbReference>
<dbReference type="InParanoid" id="A0A1I5UFP6"/>
<dbReference type="Proteomes" id="UP000183413">
    <property type="component" value="Unassembled WGS sequence"/>
</dbReference>
<keyword evidence="1" id="KW-0853">WD repeat</keyword>
<dbReference type="PROSITE" id="PS50082">
    <property type="entry name" value="WD_REPEATS_2"/>
    <property type="match status" value="2"/>
</dbReference>
<reference evidence="5 6" key="1">
    <citation type="submission" date="2016-10" db="EMBL/GenBank/DDBJ databases">
        <authorList>
            <person name="de Groot N.N."/>
        </authorList>
    </citation>
    <scope>NUCLEOTIDE SEQUENCE [LARGE SCALE GENOMIC DNA]</scope>
    <source>
        <strain evidence="5 6">DSM 43067</strain>
    </source>
</reference>
<feature type="transmembrane region" description="Helical" evidence="3">
    <location>
        <begin position="586"/>
        <end position="603"/>
    </location>
</feature>
<dbReference type="InterPro" id="IPR001680">
    <property type="entry name" value="WD40_rpt"/>
</dbReference>
<dbReference type="AlphaFoldDB" id="A0A1I5UFP6"/>
<name>A0A1I5UFP6_9ACTN</name>
<dbReference type="eggNOG" id="COG2319">
    <property type="taxonomic scope" value="Bacteria"/>
</dbReference>
<feature type="repeat" description="WD" evidence="1">
    <location>
        <begin position="961"/>
        <end position="992"/>
    </location>
</feature>